<accession>A0A6M3LCT1</accession>
<proteinExistence type="predicted"/>
<sequence>MLEVLWFLEKNIYAGETKQGRLMKVGELISLLQQHDEELDIKIFSNQWGSHMDVYSISLGKNELLGNDDDVVLIGVESRWG</sequence>
<dbReference type="EMBL" id="MT143046">
    <property type="protein sequence ID" value="QJA92193.1"/>
    <property type="molecule type" value="Genomic_DNA"/>
</dbReference>
<protein>
    <submittedName>
        <fullName evidence="1">Uncharacterized protein</fullName>
    </submittedName>
</protein>
<reference evidence="1" key="1">
    <citation type="submission" date="2020-03" db="EMBL/GenBank/DDBJ databases">
        <title>The deep terrestrial virosphere.</title>
        <authorList>
            <person name="Holmfeldt K."/>
            <person name="Nilsson E."/>
            <person name="Simone D."/>
            <person name="Lopez-Fernandez M."/>
            <person name="Wu X."/>
            <person name="de Brujin I."/>
            <person name="Lundin D."/>
            <person name="Andersson A."/>
            <person name="Bertilsson S."/>
            <person name="Dopson M."/>
        </authorList>
    </citation>
    <scope>NUCLEOTIDE SEQUENCE</scope>
    <source>
        <strain evidence="1">MM415B04822</strain>
    </source>
</reference>
<evidence type="ECO:0000313" key="1">
    <source>
        <dbReference type="EMBL" id="QJA92193.1"/>
    </source>
</evidence>
<name>A0A6M3LCT1_9ZZZZ</name>
<dbReference type="AlphaFoldDB" id="A0A6M3LCT1"/>
<gene>
    <name evidence="1" type="ORF">MM415B04822_0002</name>
</gene>
<organism evidence="1">
    <name type="scientific">viral metagenome</name>
    <dbReference type="NCBI Taxonomy" id="1070528"/>
    <lineage>
        <taxon>unclassified sequences</taxon>
        <taxon>metagenomes</taxon>
        <taxon>organismal metagenomes</taxon>
    </lineage>
</organism>